<dbReference type="Gene3D" id="3.40.50.1010">
    <property type="entry name" value="5'-nuclease"/>
    <property type="match status" value="1"/>
</dbReference>
<gene>
    <name evidence="2" type="ORF">AAF712_007682</name>
</gene>
<dbReference type="Pfam" id="PF00867">
    <property type="entry name" value="XPG_I"/>
    <property type="match status" value="1"/>
</dbReference>
<dbReference type="EMBL" id="JBBXMP010000049">
    <property type="protein sequence ID" value="KAL0065338.1"/>
    <property type="molecule type" value="Genomic_DNA"/>
</dbReference>
<proteinExistence type="predicted"/>
<dbReference type="PANTHER" id="PTHR11081:SF75">
    <property type="entry name" value="ENDONUCLEASE, PUTATIVE (AFU_ORTHOLOGUE AFUA_3G13260)-RELATED"/>
    <property type="match status" value="1"/>
</dbReference>
<comment type="caution">
    <text evidence="2">The sequence shown here is derived from an EMBL/GenBank/DDBJ whole genome shotgun (WGS) entry which is preliminary data.</text>
</comment>
<sequence length="439" mass="49566">MGIKGLWPKRAIVKDTRLLNEFCLTQGFRTNNREQCLVVLRVHASDMLDSLKASRRYPCVHPGSPTETFFSILCKFSEAAAVFMFVFDGPTSPKYIQNEEDFYHDARHLILHFGYCFLEAEEAALFLASLSHSSVIDGVISKDNDLLALGTQLVLRISREQSLLDLVYDVHALDAIKRIMDLNQEGIILVALLNGNNLHAGLKGCGVTTSIQLGHSDLGKLLVVKFKNLSQYPPALRAFLRSWCLKLKNELVNNSRGFLAKRRPQAAKGITDNFPDLNILDCYINTTPSLPQAYVGNLSIALKPRQPDITRLASFCREQWHWSDPRIFEHFSKFLLKGMVFRLLHSPLILFDENQRVFRERCWRMDFLREDPDHSFDNGVECVQVTFSLTGILAVGSLPTSRPVEQVVKVPLPVLLVSKLPRNLGQQCFDLAASGRPTV</sequence>
<dbReference type="InterPro" id="IPR029060">
    <property type="entry name" value="PIN-like_dom_sf"/>
</dbReference>
<dbReference type="SUPFAM" id="SSF88723">
    <property type="entry name" value="PIN domain-like"/>
    <property type="match status" value="1"/>
</dbReference>
<dbReference type="SUPFAM" id="SSF47807">
    <property type="entry name" value="5' to 3' exonuclease, C-terminal subdomain"/>
    <property type="match status" value="1"/>
</dbReference>
<protein>
    <recommendedName>
        <fullName evidence="1">XPG-I domain-containing protein</fullName>
    </recommendedName>
</protein>
<name>A0ABR2ZVF9_9AGAR</name>
<reference evidence="2 3" key="1">
    <citation type="submission" date="2024-05" db="EMBL/GenBank/DDBJ databases">
        <title>A draft genome resource for the thread blight pathogen Marasmius tenuissimus strain MS-2.</title>
        <authorList>
            <person name="Yulfo-Soto G.E."/>
            <person name="Baruah I.K."/>
            <person name="Amoako-Attah I."/>
            <person name="Bukari Y."/>
            <person name="Meinhardt L.W."/>
            <person name="Bailey B.A."/>
            <person name="Cohen S.P."/>
        </authorList>
    </citation>
    <scope>NUCLEOTIDE SEQUENCE [LARGE SCALE GENOMIC DNA]</scope>
    <source>
        <strain evidence="2 3">MS-2</strain>
    </source>
</reference>
<evidence type="ECO:0000259" key="1">
    <source>
        <dbReference type="Pfam" id="PF00867"/>
    </source>
</evidence>
<evidence type="ECO:0000313" key="3">
    <source>
        <dbReference type="Proteomes" id="UP001437256"/>
    </source>
</evidence>
<dbReference type="InterPro" id="IPR036279">
    <property type="entry name" value="5-3_exonuclease_C_sf"/>
</dbReference>
<dbReference type="PANTHER" id="PTHR11081">
    <property type="entry name" value="FLAP ENDONUCLEASE FAMILY MEMBER"/>
    <property type="match status" value="1"/>
</dbReference>
<dbReference type="InterPro" id="IPR006086">
    <property type="entry name" value="XPG-I_dom"/>
</dbReference>
<accession>A0ABR2ZVF9</accession>
<evidence type="ECO:0000313" key="2">
    <source>
        <dbReference type="EMBL" id="KAL0065338.1"/>
    </source>
</evidence>
<dbReference type="Proteomes" id="UP001437256">
    <property type="component" value="Unassembled WGS sequence"/>
</dbReference>
<feature type="domain" description="XPG-I" evidence="1">
    <location>
        <begin position="122"/>
        <end position="196"/>
    </location>
</feature>
<keyword evidence="3" id="KW-1185">Reference proteome</keyword>
<organism evidence="2 3">
    <name type="scientific">Marasmius tenuissimus</name>
    <dbReference type="NCBI Taxonomy" id="585030"/>
    <lineage>
        <taxon>Eukaryota</taxon>
        <taxon>Fungi</taxon>
        <taxon>Dikarya</taxon>
        <taxon>Basidiomycota</taxon>
        <taxon>Agaricomycotina</taxon>
        <taxon>Agaricomycetes</taxon>
        <taxon>Agaricomycetidae</taxon>
        <taxon>Agaricales</taxon>
        <taxon>Marasmiineae</taxon>
        <taxon>Marasmiaceae</taxon>
        <taxon>Marasmius</taxon>
    </lineage>
</organism>
<dbReference type="InterPro" id="IPR006084">
    <property type="entry name" value="XPG/Rad2"/>
</dbReference>